<evidence type="ECO:0000313" key="3">
    <source>
        <dbReference type="Proteomes" id="UP000094801"/>
    </source>
</evidence>
<evidence type="ECO:0000313" key="2">
    <source>
        <dbReference type="EMBL" id="ODV84934.1"/>
    </source>
</evidence>
<organism evidence="2 3">
    <name type="scientific">[Candida] arabinofermentans NRRL YB-2248</name>
    <dbReference type="NCBI Taxonomy" id="983967"/>
    <lineage>
        <taxon>Eukaryota</taxon>
        <taxon>Fungi</taxon>
        <taxon>Dikarya</taxon>
        <taxon>Ascomycota</taxon>
        <taxon>Saccharomycotina</taxon>
        <taxon>Pichiomycetes</taxon>
        <taxon>Pichiales</taxon>
        <taxon>Pichiaceae</taxon>
        <taxon>Ogataea</taxon>
        <taxon>Ogataea/Candida clade</taxon>
    </lineage>
</organism>
<dbReference type="Pfam" id="PF07534">
    <property type="entry name" value="TLD"/>
    <property type="match status" value="1"/>
</dbReference>
<name>A0A1E4SZM2_9ASCO</name>
<sequence length="436" mass="49415">MDVVLINDKLQWSLIPMIQSYDGIEITQYPMPAARLLQIMTFVLLISSISVDKNDIIPLSRQFDFSSVNLRKHERKAMCLLRSFNLELTSANFNGFSITFATFERIVGTNSSHGTMPNIFIPLHHFLRSILYDPSINNIDPYTNPEFKESRVLSNPMLAQLSTILPADFIFSRLRKLYIGSESGFSMRQMESKIFKWNAPTILFVSGSRIDPESPTSLRNKKFMTFKSEFPRFHTTSKTSQSIPQNDDDNKQQYTYMIFLSKPWKISNSECFGDDTSLIVQLSPRQIVYNANKSCISPNYAYFNTIGGGLGFGSKPPVVKNSVKVYRPGEVSLTVEANMEIGNFRHLNIPGTFCTGSVFQGDRNAPEFETTFQITDIEVWGCGSEKELEEQKKLWEWEHREAEARKRLNVMNWDDGKALLEMAGMIGGAGNSGGSV</sequence>
<evidence type="ECO:0000259" key="1">
    <source>
        <dbReference type="PROSITE" id="PS51886"/>
    </source>
</evidence>
<protein>
    <recommendedName>
        <fullName evidence="1">TLDc domain-containing protein</fullName>
    </recommendedName>
</protein>
<dbReference type="SMART" id="SM00584">
    <property type="entry name" value="TLDc"/>
    <property type="match status" value="1"/>
</dbReference>
<keyword evidence="3" id="KW-1185">Reference proteome</keyword>
<dbReference type="STRING" id="983967.A0A1E4SZM2"/>
<dbReference type="EMBL" id="KV453854">
    <property type="protein sequence ID" value="ODV84934.1"/>
    <property type="molecule type" value="Genomic_DNA"/>
</dbReference>
<reference evidence="3" key="1">
    <citation type="submission" date="2016-04" db="EMBL/GenBank/DDBJ databases">
        <title>Comparative genomics of biotechnologically important yeasts.</title>
        <authorList>
            <consortium name="DOE Joint Genome Institute"/>
            <person name="Riley R."/>
            <person name="Haridas S."/>
            <person name="Wolfe K.H."/>
            <person name="Lopes M.R."/>
            <person name="Hittinger C.T."/>
            <person name="Goker M."/>
            <person name="Salamov A."/>
            <person name="Wisecaver J."/>
            <person name="Long T.M."/>
            <person name="Aerts A.L."/>
            <person name="Barry K."/>
            <person name="Choi C."/>
            <person name="Clum A."/>
            <person name="Coughlan A.Y."/>
            <person name="Deshpande S."/>
            <person name="Douglass A.P."/>
            <person name="Hanson S.J."/>
            <person name="Klenk H.-P."/>
            <person name="Labutti K."/>
            <person name="Lapidus A."/>
            <person name="Lindquist E."/>
            <person name="Lipzen A."/>
            <person name="Meier-Kolthoff J.P."/>
            <person name="Ohm R.A."/>
            <person name="Otillar R.P."/>
            <person name="Pangilinan J."/>
            <person name="Peng Y."/>
            <person name="Rokas A."/>
            <person name="Rosa C.A."/>
            <person name="Scheuner C."/>
            <person name="Sibirny A.A."/>
            <person name="Slot J.C."/>
            <person name="Stielow J.B."/>
            <person name="Sun H."/>
            <person name="Kurtzman C.P."/>
            <person name="Blackwell M."/>
            <person name="Grigoriev I.V."/>
            <person name="Jeffries T.W."/>
        </authorList>
    </citation>
    <scope>NUCLEOTIDE SEQUENCE [LARGE SCALE GENOMIC DNA]</scope>
    <source>
        <strain evidence="3">NRRL YB-2248</strain>
    </source>
</reference>
<dbReference type="Proteomes" id="UP000094801">
    <property type="component" value="Unassembled WGS sequence"/>
</dbReference>
<accession>A0A1E4SZM2</accession>
<dbReference type="OrthoDB" id="289228at2759"/>
<proteinExistence type="predicted"/>
<dbReference type="InterPro" id="IPR006571">
    <property type="entry name" value="TLDc_dom"/>
</dbReference>
<dbReference type="PROSITE" id="PS51886">
    <property type="entry name" value="TLDC"/>
    <property type="match status" value="1"/>
</dbReference>
<dbReference type="AlphaFoldDB" id="A0A1E4SZM2"/>
<feature type="domain" description="TLDc" evidence="1">
    <location>
        <begin position="151"/>
        <end position="383"/>
    </location>
</feature>
<gene>
    <name evidence="2" type="ORF">CANARDRAFT_176359</name>
</gene>